<reference evidence="3" key="1">
    <citation type="submission" date="2022-11" db="EMBL/GenBank/DDBJ databases">
        <title>Alteromonas sp. nov., isolated from sea water of the Qingdao.</title>
        <authorList>
            <person name="Wang Q."/>
        </authorList>
    </citation>
    <scope>NUCLEOTIDE SEQUENCE</scope>
    <source>
        <strain evidence="3">ASW11-7</strain>
    </source>
</reference>
<dbReference type="Gene3D" id="3.90.550.10">
    <property type="entry name" value="Spore Coat Polysaccharide Biosynthesis Protein SpsA, Chain A"/>
    <property type="match status" value="1"/>
</dbReference>
<dbReference type="InterPro" id="IPR001173">
    <property type="entry name" value="Glyco_trans_2-like"/>
</dbReference>
<proteinExistence type="inferred from homology"/>
<evidence type="ECO:0000259" key="2">
    <source>
        <dbReference type="Pfam" id="PF00535"/>
    </source>
</evidence>
<dbReference type="Proteomes" id="UP001142810">
    <property type="component" value="Unassembled WGS sequence"/>
</dbReference>
<dbReference type="CDD" id="cd02511">
    <property type="entry name" value="Beta4Glucosyltransferase"/>
    <property type="match status" value="1"/>
</dbReference>
<organism evidence="3 4">
    <name type="scientific">Alteromonas aquimaris</name>
    <dbReference type="NCBI Taxonomy" id="2998417"/>
    <lineage>
        <taxon>Bacteria</taxon>
        <taxon>Pseudomonadati</taxon>
        <taxon>Pseudomonadota</taxon>
        <taxon>Gammaproteobacteria</taxon>
        <taxon>Alteromonadales</taxon>
        <taxon>Alteromonadaceae</taxon>
        <taxon>Alteromonas/Salinimonas group</taxon>
        <taxon>Alteromonas</taxon>
    </lineage>
</organism>
<gene>
    <name evidence="3" type="ORF">OPS25_15745</name>
</gene>
<dbReference type="RefSeq" id="WP_265618850.1">
    <property type="nucleotide sequence ID" value="NZ_JAPFRD010000013.1"/>
</dbReference>
<feature type="domain" description="Glycosyltransferase 2-like" evidence="2">
    <location>
        <begin position="11"/>
        <end position="136"/>
    </location>
</feature>
<comment type="similarity">
    <text evidence="1">Belongs to the glycosyltransferase 2 family. WaaE/KdtX subfamily.</text>
</comment>
<dbReference type="Pfam" id="PF00535">
    <property type="entry name" value="Glycos_transf_2"/>
    <property type="match status" value="1"/>
</dbReference>
<name>A0ABT3PAZ9_9ALTE</name>
<evidence type="ECO:0000313" key="4">
    <source>
        <dbReference type="Proteomes" id="UP001142810"/>
    </source>
</evidence>
<dbReference type="PANTHER" id="PTHR43630:SF2">
    <property type="entry name" value="GLYCOSYLTRANSFERASE"/>
    <property type="match status" value="1"/>
</dbReference>
<protein>
    <submittedName>
        <fullName evidence="3">Glycosyltransferase family 2 protein</fullName>
    </submittedName>
</protein>
<dbReference type="EMBL" id="JAPFRD010000013">
    <property type="protein sequence ID" value="MCW8109959.1"/>
    <property type="molecule type" value="Genomic_DNA"/>
</dbReference>
<evidence type="ECO:0000256" key="1">
    <source>
        <dbReference type="ARBA" id="ARBA00038494"/>
    </source>
</evidence>
<evidence type="ECO:0000313" key="3">
    <source>
        <dbReference type="EMBL" id="MCW8109959.1"/>
    </source>
</evidence>
<accession>A0ABT3PAZ9</accession>
<sequence>MAYSGTTLPISVFCVMQDEEDNIARLLSSLRNIDEVILVDSGSTDRTVHIASQYENVNIVYHPWEGYAKQKQYAMALCKNEWVLNLDADEVLCPALYKKIEHIITLDHICGVRCARNDIFIYKKLSSLTKQPNNLRLYRKSQAEFDESALVHESATVTGKIMVINEAFDHYGYNDIASLSSKNNQYSTLKSQQKFNRGKKGSLLKLGLIFPLTFIKKFVLQRYIFSGRRGFILSVMDAYYAFMKEAKLFELEQKSEKQKE</sequence>
<dbReference type="SUPFAM" id="SSF53448">
    <property type="entry name" value="Nucleotide-diphospho-sugar transferases"/>
    <property type="match status" value="1"/>
</dbReference>
<comment type="caution">
    <text evidence="3">The sequence shown here is derived from an EMBL/GenBank/DDBJ whole genome shotgun (WGS) entry which is preliminary data.</text>
</comment>
<dbReference type="PANTHER" id="PTHR43630">
    <property type="entry name" value="POLY-BETA-1,6-N-ACETYL-D-GLUCOSAMINE SYNTHASE"/>
    <property type="match status" value="1"/>
</dbReference>
<keyword evidence="4" id="KW-1185">Reference proteome</keyword>
<dbReference type="InterPro" id="IPR029044">
    <property type="entry name" value="Nucleotide-diphossugar_trans"/>
</dbReference>